<organism evidence="2 3">
    <name type="scientific">Nocardia brasiliensis</name>
    <dbReference type="NCBI Taxonomy" id="37326"/>
    <lineage>
        <taxon>Bacteria</taxon>
        <taxon>Bacillati</taxon>
        <taxon>Actinomycetota</taxon>
        <taxon>Actinomycetes</taxon>
        <taxon>Mycobacteriales</taxon>
        <taxon>Nocardiaceae</taxon>
        <taxon>Nocardia</taxon>
    </lineage>
</organism>
<sequence>MTTGSTLPRRLLARELRRARLQACVTAEVARNEIGVSKQTFWRMENGIQIRLNPLYIKRLCEIYELPPNLARMLLGLMEESQAKAWWHACDDAPPSHAGLFAGLEEAAHHAVSYQPNLLPGLVQTAEYRRAMTWMRHPNWPTVDVETNVEVMARRQARLTDSADPLAFDAFIDEMALRRLTGSTSVMADQLTHLAELAQLPTVSVRVLPRSAGAYRGLQVGAFVLLEFPPHPTSYLSEPPVVYVHGLTGDLYLERPEQIAAYRMVCTDLKRLAMSETASRAHILDVAKEFAE</sequence>
<protein>
    <submittedName>
        <fullName evidence="2">Helix-turn-helix domain-containing protein</fullName>
    </submittedName>
</protein>
<evidence type="ECO:0000259" key="1">
    <source>
        <dbReference type="Pfam" id="PF19054"/>
    </source>
</evidence>
<dbReference type="InterPro" id="IPR010982">
    <property type="entry name" value="Lambda_DNA-bd_dom_sf"/>
</dbReference>
<evidence type="ECO:0000313" key="3">
    <source>
        <dbReference type="Proteomes" id="UP000501705"/>
    </source>
</evidence>
<name>A0A6G9XWU5_NOCBR</name>
<dbReference type="Proteomes" id="UP000501705">
    <property type="component" value="Chromosome"/>
</dbReference>
<proteinExistence type="predicted"/>
<feature type="domain" description="DUF5753" evidence="1">
    <location>
        <begin position="101"/>
        <end position="283"/>
    </location>
</feature>
<dbReference type="EMBL" id="CP046171">
    <property type="protein sequence ID" value="QIS05395.1"/>
    <property type="molecule type" value="Genomic_DNA"/>
</dbReference>
<reference evidence="2 3" key="1">
    <citation type="journal article" date="2019" name="ACS Chem. Biol.">
        <title>Identification and Mobilization of a Cryptic Antibiotic Biosynthesis Gene Locus from a Human-Pathogenic Nocardia Isolate.</title>
        <authorList>
            <person name="Herisse M."/>
            <person name="Ishida K."/>
            <person name="Porter J.L."/>
            <person name="Howden B."/>
            <person name="Hertweck C."/>
            <person name="Stinear T.P."/>
            <person name="Pidot S.J."/>
        </authorList>
    </citation>
    <scope>NUCLEOTIDE SEQUENCE [LARGE SCALE GENOMIC DNA]</scope>
    <source>
        <strain evidence="2 3">AUSMDU00024985</strain>
    </source>
</reference>
<dbReference type="Gene3D" id="1.10.260.40">
    <property type="entry name" value="lambda repressor-like DNA-binding domains"/>
    <property type="match status" value="1"/>
</dbReference>
<dbReference type="RefSeq" id="WP_167464467.1">
    <property type="nucleotide sequence ID" value="NZ_CP046171.1"/>
</dbReference>
<dbReference type="AlphaFoldDB" id="A0A6G9XWU5"/>
<gene>
    <name evidence="2" type="ORF">F5X71_26520</name>
</gene>
<evidence type="ECO:0000313" key="2">
    <source>
        <dbReference type="EMBL" id="QIS05395.1"/>
    </source>
</evidence>
<dbReference type="SUPFAM" id="SSF47413">
    <property type="entry name" value="lambda repressor-like DNA-binding domains"/>
    <property type="match status" value="1"/>
</dbReference>
<dbReference type="Pfam" id="PF19054">
    <property type="entry name" value="DUF5753"/>
    <property type="match status" value="1"/>
</dbReference>
<accession>A0A6G9XWU5</accession>
<dbReference type="Pfam" id="PF13560">
    <property type="entry name" value="HTH_31"/>
    <property type="match status" value="1"/>
</dbReference>
<dbReference type="InterPro" id="IPR043917">
    <property type="entry name" value="DUF5753"/>
</dbReference>
<dbReference type="GO" id="GO:0003677">
    <property type="term" value="F:DNA binding"/>
    <property type="evidence" value="ECO:0007669"/>
    <property type="project" value="InterPro"/>
</dbReference>